<sequence length="462" mass="52123">MPQVARALSALDQLRPSTKTLTIAIIAVSAIFLLQVIRFLVSQLRSPLRRIPGPFLARFGPAWYAWKVGQGSFPDVNVKLHEKYGKIVRYSPDHYSINDPQAAKIIYGFGGKQFAKSIWYNGWSVPGARWSLFGDRAVKRHAENRKQYQAAYSMSSLTRYEPMVDDCVGIFAQRLRELASTTITIDMRHWLQCYAFDVISQITFSKRIGFLDRGEDVGEVIKNLEAYIAFATFGGIFDGLRRAFHTLVGAFPSLMKNPTAYMSNFTAKKIQHARADPKAVPQSKDTKTNMDFVQTFLAKHEANPEVFTPYHIQSGCMANMVAGSDTTAISLSAVMYYLLKNPATMRTLRNEIDQFDKQGRLSHVPTFAESQQMPYLQAVFKEALRLHPATGLPMERVVPEGGAEISGRFFPEGTVVGINTWVAHRDKTIFGDDADAFRPERWIEGDPARIAEMNRYWMPTGH</sequence>
<keyword evidence="4" id="KW-0812">Transmembrane</keyword>
<organism evidence="5 6">
    <name type="scientific">Pyricularia grisea</name>
    <name type="common">Crabgrass-specific blast fungus</name>
    <name type="synonym">Magnaporthe grisea</name>
    <dbReference type="NCBI Taxonomy" id="148305"/>
    <lineage>
        <taxon>Eukaryota</taxon>
        <taxon>Fungi</taxon>
        <taxon>Dikarya</taxon>
        <taxon>Ascomycota</taxon>
        <taxon>Pezizomycotina</taxon>
        <taxon>Sordariomycetes</taxon>
        <taxon>Sordariomycetidae</taxon>
        <taxon>Magnaporthales</taxon>
        <taxon>Pyriculariaceae</taxon>
        <taxon>Pyricularia</taxon>
    </lineage>
</organism>
<reference evidence="5 6" key="1">
    <citation type="journal article" date="2019" name="Mol. Biol. Evol.">
        <title>Blast fungal genomes show frequent chromosomal changes, gene gains and losses, and effector gene turnover.</title>
        <authorList>
            <person name="Gomez Luciano L.B."/>
            <person name="Jason Tsai I."/>
            <person name="Chuma I."/>
            <person name="Tosa Y."/>
            <person name="Chen Y.H."/>
            <person name="Li J.Y."/>
            <person name="Li M.Y."/>
            <person name="Jade Lu M.Y."/>
            <person name="Nakayashiki H."/>
            <person name="Li W.H."/>
        </authorList>
    </citation>
    <scope>NUCLEOTIDE SEQUENCE [LARGE SCALE GENOMIC DNA]</scope>
    <source>
        <strain evidence="5 6">NI907</strain>
    </source>
</reference>
<dbReference type="CDD" id="cd11060">
    <property type="entry name" value="CYP57A1-like"/>
    <property type="match status" value="1"/>
</dbReference>
<keyword evidence="2" id="KW-0479">Metal-binding</keyword>
<evidence type="ECO:0000313" key="6">
    <source>
        <dbReference type="RefSeq" id="XP_030980351.1"/>
    </source>
</evidence>
<reference evidence="6" key="2">
    <citation type="submission" date="2019-10" db="EMBL/GenBank/DDBJ databases">
        <authorList>
            <consortium name="NCBI Genome Project"/>
        </authorList>
    </citation>
    <scope>NUCLEOTIDE SEQUENCE</scope>
    <source>
        <strain evidence="6">NI907</strain>
    </source>
</reference>
<dbReference type="PANTHER" id="PTHR24305:SF190">
    <property type="entry name" value="P450, PUTATIVE (EUROFUNG)-RELATED"/>
    <property type="match status" value="1"/>
</dbReference>
<keyword evidence="3" id="KW-0408">Iron</keyword>
<dbReference type="GO" id="GO:0020037">
    <property type="term" value="F:heme binding"/>
    <property type="evidence" value="ECO:0007669"/>
    <property type="project" value="InterPro"/>
</dbReference>
<keyword evidence="4" id="KW-0472">Membrane</keyword>
<name>A0A6P8AZF7_PYRGI</name>
<feature type="transmembrane region" description="Helical" evidence="4">
    <location>
        <begin position="20"/>
        <end position="41"/>
    </location>
</feature>
<dbReference type="AlphaFoldDB" id="A0A6P8AZF7"/>
<evidence type="ECO:0000256" key="1">
    <source>
        <dbReference type="ARBA" id="ARBA00022617"/>
    </source>
</evidence>
<dbReference type="Gene3D" id="1.10.630.10">
    <property type="entry name" value="Cytochrome P450"/>
    <property type="match status" value="1"/>
</dbReference>
<dbReference type="InterPro" id="IPR050121">
    <property type="entry name" value="Cytochrome_P450_monoxygenase"/>
</dbReference>
<dbReference type="GO" id="GO:0016705">
    <property type="term" value="F:oxidoreductase activity, acting on paired donors, with incorporation or reduction of molecular oxygen"/>
    <property type="evidence" value="ECO:0007669"/>
    <property type="project" value="InterPro"/>
</dbReference>
<dbReference type="GO" id="GO:0004497">
    <property type="term" value="F:monooxygenase activity"/>
    <property type="evidence" value="ECO:0007669"/>
    <property type="project" value="InterPro"/>
</dbReference>
<dbReference type="InterPro" id="IPR002401">
    <property type="entry name" value="Cyt_P450_E_grp-I"/>
</dbReference>
<dbReference type="SUPFAM" id="SSF48264">
    <property type="entry name" value="Cytochrome P450"/>
    <property type="match status" value="1"/>
</dbReference>
<dbReference type="InterPro" id="IPR001128">
    <property type="entry name" value="Cyt_P450"/>
</dbReference>
<evidence type="ECO:0000313" key="5">
    <source>
        <dbReference type="Proteomes" id="UP000515153"/>
    </source>
</evidence>
<dbReference type="GO" id="GO:0005506">
    <property type="term" value="F:iron ion binding"/>
    <property type="evidence" value="ECO:0007669"/>
    <property type="project" value="InterPro"/>
</dbReference>
<proteinExistence type="predicted"/>
<dbReference type="PRINTS" id="PR00463">
    <property type="entry name" value="EP450I"/>
</dbReference>
<evidence type="ECO:0000256" key="2">
    <source>
        <dbReference type="ARBA" id="ARBA00022723"/>
    </source>
</evidence>
<keyword evidence="5" id="KW-1185">Reference proteome</keyword>
<gene>
    <name evidence="6" type="ORF">PgNI_10176</name>
</gene>
<evidence type="ECO:0000256" key="3">
    <source>
        <dbReference type="ARBA" id="ARBA00023004"/>
    </source>
</evidence>
<evidence type="ECO:0000256" key="4">
    <source>
        <dbReference type="SAM" id="Phobius"/>
    </source>
</evidence>
<keyword evidence="1" id="KW-0349">Heme</keyword>
<dbReference type="PRINTS" id="PR00385">
    <property type="entry name" value="P450"/>
</dbReference>
<dbReference type="KEGG" id="pgri:PgNI_10176"/>
<reference evidence="6" key="3">
    <citation type="submission" date="2025-08" db="UniProtKB">
        <authorList>
            <consortium name="RefSeq"/>
        </authorList>
    </citation>
    <scope>IDENTIFICATION</scope>
    <source>
        <strain evidence="6">NI907</strain>
    </source>
</reference>
<dbReference type="Pfam" id="PF00067">
    <property type="entry name" value="p450"/>
    <property type="match status" value="1"/>
</dbReference>
<dbReference type="Proteomes" id="UP000515153">
    <property type="component" value="Chromosome VII"/>
</dbReference>
<keyword evidence="4" id="KW-1133">Transmembrane helix</keyword>
<protein>
    <submittedName>
        <fullName evidence="6">Uncharacterized protein</fullName>
    </submittedName>
</protein>
<dbReference type="PANTHER" id="PTHR24305">
    <property type="entry name" value="CYTOCHROME P450"/>
    <property type="match status" value="1"/>
</dbReference>
<dbReference type="InterPro" id="IPR036396">
    <property type="entry name" value="Cyt_P450_sf"/>
</dbReference>
<dbReference type="GeneID" id="41965058"/>
<accession>A0A6P8AZF7</accession>
<dbReference type="RefSeq" id="XP_030980351.1">
    <property type="nucleotide sequence ID" value="XM_031130150.1"/>
</dbReference>